<dbReference type="AlphaFoldDB" id="A0A0G3XF93"/>
<sequence length="954" mass="103809">MAVDPVSLAVTAALMAAQMAMQASQEIEGPRMQDLTATVADYGTPLNNCYGRRWLTCPCFYAEDIRERKKKRKTKGGKYNEYTYFGTFAVHIADHAISGVRKIKFDGHLVYDATASGAKIYKLDDDYDLSSNMRIYYGSATQEPDPRMLASTEAKYGPGTCPAYRGQSYLFLEDIPLEKVGNRMPIVSVEVSRAPAQMGGEDGNGVPVGSGGGDGGDTEYMQIGWAYRQYQPEPSNFPSGSNTGSPTYIETAVQASRYPVPWDDSVYNAGKDAEYDAFVAAAELPLINIFTGYYAGDFYAANDPSYWLDETQIAYAMYYAGYGFEQGRYLVDMEDRTRVNHPTQLTILYTPGSNWAYEKHQHVGVGAFIPVYDSQQVIEIEAPPLPWFWSSSDPVEEAPLPEDDSVPLSAILMDIARRVGMVADDYDVSQTEAIIVTGFNWSQSSAKQIVGPLQDVYDFDFRPHDFLLEAVRRGGESLGTITDFAQADPLYRLPSPSDTDLPRRIFLNFADVDADQQTNTAVSQRRGSAVDGVRDLSIDMTKLALNPDEARQFADRYLRRKWFGITQASNSLPRRDMGIEPGDVWTPVFGNSALTMRSTRVVIPASGALEMEWEADAPELAVLSGAAGAGADGIPPAEIYTLAETEGAVMDLPLLVDAHDQTTPFAYIAAGPLGDEGAWPGADFAQSDTGDEDTFELEWDGIDSLYEAYIGTVGAALPDAKPWNVDNASTIEVVLNSGELVSATLDDLIDDGTLNLALIGEEIVQFQTATLTDDLTYTLSGFLRGVRGTERAMPGHVAGERFVLLDAAKKHTMGASEIGDTDSYIAHTVGRGINTEDAFDVAFTGAAHRPYAAVHGSTAQSGADWLFDAVRRTRIGATTLNGQDVPLGEASEAWELDILDGGTVVRTLTGTSLPITYAEGDQITDFGAPLGTAPDARLYQMNPTLNLRGYPLTF</sequence>
<name>A0A0G3XF93_9SPHN</name>
<dbReference type="PATRIC" id="fig|1348774.3.peg.1597"/>
<feature type="domain" description="Tip attachment protein J" evidence="1">
    <location>
        <begin position="443"/>
        <end position="584"/>
    </location>
</feature>
<dbReference type="KEGG" id="cna:AB433_07615"/>
<dbReference type="EMBL" id="CP011770">
    <property type="protein sequence ID" value="AKM09882.1"/>
    <property type="molecule type" value="Genomic_DNA"/>
</dbReference>
<dbReference type="STRING" id="1348774.AB433_07615"/>
<dbReference type="Pfam" id="PF23666">
    <property type="entry name" value="Rcc01698_C"/>
    <property type="match status" value="1"/>
</dbReference>
<evidence type="ECO:0000313" key="3">
    <source>
        <dbReference type="EMBL" id="AKM09882.1"/>
    </source>
</evidence>
<evidence type="ECO:0000259" key="2">
    <source>
        <dbReference type="Pfam" id="PF23666"/>
    </source>
</evidence>
<feature type="domain" description="Rcc01698-like C-terminal" evidence="2">
    <location>
        <begin position="708"/>
        <end position="803"/>
    </location>
</feature>
<protein>
    <submittedName>
        <fullName evidence="3">Uncharacterized protein</fullName>
    </submittedName>
</protein>
<dbReference type="InterPro" id="IPR032876">
    <property type="entry name" value="J_dom"/>
</dbReference>
<organism evidence="3 4">
    <name type="scientific">Croceicoccus naphthovorans</name>
    <dbReference type="NCBI Taxonomy" id="1348774"/>
    <lineage>
        <taxon>Bacteria</taxon>
        <taxon>Pseudomonadati</taxon>
        <taxon>Pseudomonadota</taxon>
        <taxon>Alphaproteobacteria</taxon>
        <taxon>Sphingomonadales</taxon>
        <taxon>Erythrobacteraceae</taxon>
        <taxon>Croceicoccus</taxon>
    </lineage>
</organism>
<reference evidence="3 4" key="1">
    <citation type="submission" date="2015-06" db="EMBL/GenBank/DDBJ databases">
        <authorList>
            <person name="Zeng Y."/>
            <person name="Huang Y."/>
        </authorList>
    </citation>
    <scope>NUCLEOTIDE SEQUENCE [LARGE SCALE GENOMIC DNA]</scope>
    <source>
        <strain evidence="3 4">PQ-2</strain>
    </source>
</reference>
<dbReference type="RefSeq" id="WP_047820566.1">
    <property type="nucleotide sequence ID" value="NZ_CP011770.1"/>
</dbReference>
<dbReference type="OrthoDB" id="8445115at2"/>
<dbReference type="Proteomes" id="UP000035287">
    <property type="component" value="Chromosome"/>
</dbReference>
<accession>A0A0G3XF93</accession>
<dbReference type="Pfam" id="PF13550">
    <property type="entry name" value="Phage-tail_3"/>
    <property type="match status" value="1"/>
</dbReference>
<keyword evidence="4" id="KW-1185">Reference proteome</keyword>
<gene>
    <name evidence="3" type="ORF">AB433_07615</name>
</gene>
<proteinExistence type="predicted"/>
<evidence type="ECO:0000259" key="1">
    <source>
        <dbReference type="Pfam" id="PF13550"/>
    </source>
</evidence>
<dbReference type="InterPro" id="IPR056490">
    <property type="entry name" value="Rcc01698_C"/>
</dbReference>
<evidence type="ECO:0000313" key="4">
    <source>
        <dbReference type="Proteomes" id="UP000035287"/>
    </source>
</evidence>